<keyword evidence="2" id="KW-0732">Signal</keyword>
<evidence type="ECO:0000313" key="5">
    <source>
        <dbReference type="Proteomes" id="UP001205861"/>
    </source>
</evidence>
<dbReference type="InterPro" id="IPR007461">
    <property type="entry name" value="Ysc84_actin-binding"/>
</dbReference>
<dbReference type="PANTHER" id="PTHR15629">
    <property type="entry name" value="SH3YL1 PROTEIN"/>
    <property type="match status" value="1"/>
</dbReference>
<evidence type="ECO:0000259" key="3">
    <source>
        <dbReference type="Pfam" id="PF04366"/>
    </source>
</evidence>
<dbReference type="RefSeq" id="WP_258855744.1">
    <property type="nucleotide sequence ID" value="NZ_JANUGV010000001.1"/>
</dbReference>
<dbReference type="CDD" id="cd11524">
    <property type="entry name" value="SYLF"/>
    <property type="match status" value="1"/>
</dbReference>
<organism evidence="4 5">
    <name type="scientific">Massilia solisilvae</name>
    <dbReference type="NCBI Taxonomy" id="1811225"/>
    <lineage>
        <taxon>Bacteria</taxon>
        <taxon>Pseudomonadati</taxon>
        <taxon>Pseudomonadota</taxon>
        <taxon>Betaproteobacteria</taxon>
        <taxon>Burkholderiales</taxon>
        <taxon>Oxalobacteraceae</taxon>
        <taxon>Telluria group</taxon>
        <taxon>Massilia</taxon>
    </lineage>
</organism>
<feature type="domain" description="Ysc84 actin-binding" evidence="3">
    <location>
        <begin position="123"/>
        <end position="243"/>
    </location>
</feature>
<proteinExistence type="predicted"/>
<reference evidence="4 5" key="1">
    <citation type="submission" date="2022-08" db="EMBL/GenBank/DDBJ databases">
        <title>Reclassification of Massilia species as members of the genera Telluria, Duganella, Pseudoduganella, Mokoshia gen. nov. and Zemynaea gen. nov. using orthogonal and non-orthogonal genome-based approaches.</title>
        <authorList>
            <person name="Bowman J.P."/>
        </authorList>
    </citation>
    <scope>NUCLEOTIDE SEQUENCE [LARGE SCALE GENOMIC DNA]</scope>
    <source>
        <strain evidence="4 5">JCM 31607</strain>
    </source>
</reference>
<accession>A0ABT2BHS8</accession>
<gene>
    <name evidence="4" type="ORF">NX773_07840</name>
</gene>
<dbReference type="Proteomes" id="UP001205861">
    <property type="component" value="Unassembled WGS sequence"/>
</dbReference>
<feature type="region of interest" description="Disordered" evidence="1">
    <location>
        <begin position="30"/>
        <end position="49"/>
    </location>
</feature>
<feature type="chain" id="PRO_5047450847" evidence="2">
    <location>
        <begin position="30"/>
        <end position="249"/>
    </location>
</feature>
<dbReference type="Pfam" id="PF04366">
    <property type="entry name" value="Ysc84"/>
    <property type="match status" value="1"/>
</dbReference>
<keyword evidence="5" id="KW-1185">Reference proteome</keyword>
<protein>
    <submittedName>
        <fullName evidence="4">Lipid-binding SYLF domain-containing protein</fullName>
    </submittedName>
</protein>
<dbReference type="EMBL" id="JANUGV010000001">
    <property type="protein sequence ID" value="MCS0608072.1"/>
    <property type="molecule type" value="Genomic_DNA"/>
</dbReference>
<feature type="signal peptide" evidence="2">
    <location>
        <begin position="1"/>
        <end position="29"/>
    </location>
</feature>
<feature type="compositionally biased region" description="Polar residues" evidence="1">
    <location>
        <begin position="228"/>
        <end position="241"/>
    </location>
</feature>
<dbReference type="InterPro" id="IPR051702">
    <property type="entry name" value="SH3_domain_YSC84-like"/>
</dbReference>
<evidence type="ECO:0000256" key="1">
    <source>
        <dbReference type="SAM" id="MobiDB-lite"/>
    </source>
</evidence>
<name>A0ABT2BHS8_9BURK</name>
<feature type="region of interest" description="Disordered" evidence="1">
    <location>
        <begin position="228"/>
        <end position="249"/>
    </location>
</feature>
<dbReference type="PANTHER" id="PTHR15629:SF2">
    <property type="entry name" value="SH3 DOMAIN-CONTAINING YSC84-LIKE PROTEIN 1"/>
    <property type="match status" value="1"/>
</dbReference>
<sequence length="249" mass="25337">MKLHLPTRRAVLSAVGLIMLAGLGEPALAQGSSASQQSSGSTGGTSSAASTAIKHVDDAAAVVRTLASDTNISRLLSQARGIYIMPRYGRAALGLGAAGGAGVFSEKRTDGTWSDPAFFNTGGISVGLQAGVEGGPVALLLMNDKALNSFRQKNNFNLSADAGLTVVNWRAQAQGQAGAGDVVVWTGSKGLFGNVATLAINDIRYNQKATQAYYGKALTVQDVVSGKVSSPHSDTLKQALSSAGGASAR</sequence>
<comment type="caution">
    <text evidence="4">The sequence shown here is derived from an EMBL/GenBank/DDBJ whole genome shotgun (WGS) entry which is preliminary data.</text>
</comment>
<evidence type="ECO:0000256" key="2">
    <source>
        <dbReference type="SAM" id="SignalP"/>
    </source>
</evidence>
<evidence type="ECO:0000313" key="4">
    <source>
        <dbReference type="EMBL" id="MCS0608072.1"/>
    </source>
</evidence>